<dbReference type="Gene3D" id="3.90.1580.10">
    <property type="entry name" value="paralog of FGE (formylglycine-generating enzyme)"/>
    <property type="match status" value="1"/>
</dbReference>
<gene>
    <name evidence="2" type="ORF">SAMN05421640_0259</name>
</gene>
<name>A0A239EQE9_EKHLU</name>
<reference evidence="2 3" key="1">
    <citation type="submission" date="2017-06" db="EMBL/GenBank/DDBJ databases">
        <authorList>
            <person name="Kim H.J."/>
            <person name="Triplett B.A."/>
        </authorList>
    </citation>
    <scope>NUCLEOTIDE SEQUENCE [LARGE SCALE GENOMIC DNA]</scope>
    <source>
        <strain evidence="2 3">DSM 19307</strain>
    </source>
</reference>
<dbReference type="InterPro" id="IPR005532">
    <property type="entry name" value="SUMF_dom"/>
</dbReference>
<dbReference type="PANTHER" id="PTHR23150:SF19">
    <property type="entry name" value="FORMYLGLYCINE-GENERATING ENZYME"/>
    <property type="match status" value="1"/>
</dbReference>
<dbReference type="NCBIfam" id="TIGR03530">
    <property type="entry name" value="GldJ_short"/>
    <property type="match status" value="1"/>
</dbReference>
<dbReference type="GO" id="GO:0120147">
    <property type="term" value="F:formylglycine-generating oxidase activity"/>
    <property type="evidence" value="ECO:0007669"/>
    <property type="project" value="TreeGrafter"/>
</dbReference>
<evidence type="ECO:0000313" key="3">
    <source>
        <dbReference type="Proteomes" id="UP000198393"/>
    </source>
</evidence>
<feature type="domain" description="Sulfatase-modifying factor enzyme-like" evidence="1">
    <location>
        <begin position="94"/>
        <end position="375"/>
    </location>
</feature>
<dbReference type="InterPro" id="IPR016187">
    <property type="entry name" value="CTDL_fold"/>
</dbReference>
<dbReference type="Proteomes" id="UP000198393">
    <property type="component" value="Unassembled WGS sequence"/>
</dbReference>
<dbReference type="InterPro" id="IPR042095">
    <property type="entry name" value="SUMF_sf"/>
</dbReference>
<dbReference type="AlphaFoldDB" id="A0A239EQE9"/>
<evidence type="ECO:0000313" key="2">
    <source>
        <dbReference type="EMBL" id="SNS46488.1"/>
    </source>
</evidence>
<accession>A0A239EQE9</accession>
<proteinExistence type="predicted"/>
<dbReference type="Pfam" id="PF03781">
    <property type="entry name" value="FGE-sulfatase"/>
    <property type="match status" value="1"/>
</dbReference>
<evidence type="ECO:0000259" key="1">
    <source>
        <dbReference type="Pfam" id="PF03781"/>
    </source>
</evidence>
<organism evidence="2 3">
    <name type="scientific">Ekhidna lutea</name>
    <dbReference type="NCBI Taxonomy" id="447679"/>
    <lineage>
        <taxon>Bacteria</taxon>
        <taxon>Pseudomonadati</taxon>
        <taxon>Bacteroidota</taxon>
        <taxon>Cytophagia</taxon>
        <taxon>Cytophagales</taxon>
        <taxon>Reichenbachiellaceae</taxon>
        <taxon>Ekhidna</taxon>
    </lineage>
</organism>
<dbReference type="PANTHER" id="PTHR23150">
    <property type="entry name" value="SULFATASE MODIFYING FACTOR 1, 2"/>
    <property type="match status" value="1"/>
</dbReference>
<keyword evidence="2" id="KW-0449">Lipoprotein</keyword>
<dbReference type="EMBL" id="FZPD01000001">
    <property type="protein sequence ID" value="SNS46488.1"/>
    <property type="molecule type" value="Genomic_DNA"/>
</dbReference>
<dbReference type="InterPro" id="IPR051043">
    <property type="entry name" value="Sulfatase_Mod_Factor_Kinase"/>
</dbReference>
<keyword evidence="3" id="KW-1185">Reference proteome</keyword>
<dbReference type="InterPro" id="IPR019868">
    <property type="entry name" value="Glid_motil-assoc_GldJ-short"/>
</dbReference>
<protein>
    <submittedName>
        <fullName evidence="2">Gliding motility-associated lipoprotein GldJ/gliding motility-associated lipoprotein GldJ,TIGR03530</fullName>
    </submittedName>
</protein>
<dbReference type="SUPFAM" id="SSF56436">
    <property type="entry name" value="C-type lectin-like"/>
    <property type="match status" value="1"/>
</dbReference>
<sequence length="470" mass="52588">MTYDGFFEIFVFISTLKRFKTNSNGVMKNYVRAAKSTGFFALAVVFLGACNFLGGSGGAPSAENPGFASSATGLEFNEEGGFQVSDFQGQPDGPNLVFIEGGRTVLGSFEEDVMYAHDNLERAVTVASFYMDETEVANIHWLEYEYYIKQDSDDYYWRNNLPDTTVWAKDLAYNDPYVNSYYRYPGFRYFPVVGVNWRQAVNYCKWRTTVVNLKLAEDAGYLDPVASGDDAFAGAEGGDLAASAGSVPGLSSGVVLPGYRLPTEAEWEYAAQALIGTQWLDENQTHKRLYPWDGHALRNPYGKSMGYFLANFKRGNGDYAGIAGKLNDGAMITTYIYDYPPNDFGLYNMAGNVNEWVQDVYRPLSFQDMDDLNPARRDAVLDSEDDYDSDYSYIGNEGAYTEEEWVKTSGLQKSYNADNPPKRRVRVYKGGSWADVAYWLSPGTRRFLFEDSATSTIGFRCAMIRAGSNF</sequence>